<reference evidence="9" key="1">
    <citation type="submission" date="2023-07" db="EMBL/GenBank/DDBJ databases">
        <title>Chromosome-level Genome Assembly of Striped Snakehead (Channa striata).</title>
        <authorList>
            <person name="Liu H."/>
        </authorList>
    </citation>
    <scope>NUCLEOTIDE SEQUENCE</scope>
    <source>
        <strain evidence="9">Gz</strain>
        <tissue evidence="9">Muscle</tissue>
    </source>
</reference>
<accession>A0AA88MXD6</accession>
<dbReference type="InterPro" id="IPR007110">
    <property type="entry name" value="Ig-like_dom"/>
</dbReference>
<feature type="signal peptide" evidence="7">
    <location>
        <begin position="1"/>
        <end position="20"/>
    </location>
</feature>
<evidence type="ECO:0000256" key="5">
    <source>
        <dbReference type="SAM" id="MobiDB-lite"/>
    </source>
</evidence>
<dbReference type="Gene3D" id="2.60.40.10">
    <property type="entry name" value="Immunoglobulins"/>
    <property type="match status" value="5"/>
</dbReference>
<evidence type="ECO:0000256" key="7">
    <source>
        <dbReference type="SAM" id="SignalP"/>
    </source>
</evidence>
<dbReference type="EMBL" id="JAUPFM010000008">
    <property type="protein sequence ID" value="KAK2844803.1"/>
    <property type="molecule type" value="Genomic_DNA"/>
</dbReference>
<keyword evidence="3" id="KW-0325">Glycoprotein</keyword>
<dbReference type="InterPro" id="IPR003598">
    <property type="entry name" value="Ig_sub2"/>
</dbReference>
<feature type="domain" description="Ig-like" evidence="8">
    <location>
        <begin position="77"/>
        <end position="166"/>
    </location>
</feature>
<dbReference type="AlphaFoldDB" id="A0AA88MXD6"/>
<protein>
    <recommendedName>
        <fullName evidence="8">Ig-like domain-containing protein</fullName>
    </recommendedName>
</protein>
<gene>
    <name evidence="9" type="ORF">Q5P01_011462</name>
</gene>
<keyword evidence="6" id="KW-0812">Transmembrane</keyword>
<dbReference type="SMART" id="SM00408">
    <property type="entry name" value="IGc2"/>
    <property type="match status" value="4"/>
</dbReference>
<dbReference type="Pfam" id="PF00047">
    <property type="entry name" value="ig"/>
    <property type="match status" value="2"/>
</dbReference>
<evidence type="ECO:0000256" key="6">
    <source>
        <dbReference type="SAM" id="Phobius"/>
    </source>
</evidence>
<dbReference type="InterPro" id="IPR036179">
    <property type="entry name" value="Ig-like_dom_sf"/>
</dbReference>
<comment type="caution">
    <text evidence="9">The sequence shown here is derived from an EMBL/GenBank/DDBJ whole genome shotgun (WGS) entry which is preliminary data.</text>
</comment>
<dbReference type="InterPro" id="IPR013783">
    <property type="entry name" value="Ig-like_fold"/>
</dbReference>
<dbReference type="PANTHER" id="PTHR44337:SF20">
    <property type="entry name" value="CARCINOEMBRYONIC ANTIGEN-RELATED CELL ADHESION MOLECULE 5-RELATED"/>
    <property type="match status" value="1"/>
</dbReference>
<feature type="transmembrane region" description="Helical" evidence="6">
    <location>
        <begin position="453"/>
        <end position="476"/>
    </location>
</feature>
<feature type="domain" description="Ig-like" evidence="8">
    <location>
        <begin position="171"/>
        <end position="249"/>
    </location>
</feature>
<proteinExistence type="predicted"/>
<name>A0AA88MXD6_CHASR</name>
<keyword evidence="2" id="KW-1015">Disulfide bond</keyword>
<keyword evidence="6" id="KW-1133">Transmembrane helix</keyword>
<evidence type="ECO:0000256" key="2">
    <source>
        <dbReference type="ARBA" id="ARBA00023157"/>
    </source>
</evidence>
<dbReference type="Proteomes" id="UP001187415">
    <property type="component" value="Unassembled WGS sequence"/>
</dbReference>
<keyword evidence="10" id="KW-1185">Reference proteome</keyword>
<evidence type="ECO:0000256" key="1">
    <source>
        <dbReference type="ARBA" id="ARBA00022729"/>
    </source>
</evidence>
<dbReference type="SMART" id="SM00409">
    <property type="entry name" value="IG"/>
    <property type="match status" value="5"/>
</dbReference>
<keyword evidence="6" id="KW-0472">Membrane</keyword>
<evidence type="ECO:0000259" key="8">
    <source>
        <dbReference type="PROSITE" id="PS50835"/>
    </source>
</evidence>
<evidence type="ECO:0000313" key="10">
    <source>
        <dbReference type="Proteomes" id="UP001187415"/>
    </source>
</evidence>
<keyword evidence="4" id="KW-0393">Immunoglobulin domain</keyword>
<dbReference type="PROSITE" id="PS50835">
    <property type="entry name" value="IG_LIKE"/>
    <property type="match status" value="4"/>
</dbReference>
<feature type="region of interest" description="Disordered" evidence="5">
    <location>
        <begin position="544"/>
        <end position="567"/>
    </location>
</feature>
<dbReference type="InterPro" id="IPR013151">
    <property type="entry name" value="Immunoglobulin_dom"/>
</dbReference>
<evidence type="ECO:0000256" key="4">
    <source>
        <dbReference type="ARBA" id="ARBA00023319"/>
    </source>
</evidence>
<feature type="domain" description="Ig-like" evidence="8">
    <location>
        <begin position="353"/>
        <end position="437"/>
    </location>
</feature>
<dbReference type="Pfam" id="PF13895">
    <property type="entry name" value="Ig_2"/>
    <property type="match status" value="2"/>
</dbReference>
<feature type="domain" description="Ig-like" evidence="8">
    <location>
        <begin position="251"/>
        <end position="348"/>
    </location>
</feature>
<dbReference type="InterPro" id="IPR052598">
    <property type="entry name" value="IgSF_CEA-related"/>
</dbReference>
<dbReference type="InterPro" id="IPR003599">
    <property type="entry name" value="Ig_sub"/>
</dbReference>
<keyword evidence="1 7" id="KW-0732">Signal</keyword>
<organism evidence="9 10">
    <name type="scientific">Channa striata</name>
    <name type="common">Snakehead murrel</name>
    <name type="synonym">Ophicephalus striatus</name>
    <dbReference type="NCBI Taxonomy" id="64152"/>
    <lineage>
        <taxon>Eukaryota</taxon>
        <taxon>Metazoa</taxon>
        <taxon>Chordata</taxon>
        <taxon>Craniata</taxon>
        <taxon>Vertebrata</taxon>
        <taxon>Euteleostomi</taxon>
        <taxon>Actinopterygii</taxon>
        <taxon>Neopterygii</taxon>
        <taxon>Teleostei</taxon>
        <taxon>Neoteleostei</taxon>
        <taxon>Acanthomorphata</taxon>
        <taxon>Anabantaria</taxon>
        <taxon>Anabantiformes</taxon>
        <taxon>Channoidei</taxon>
        <taxon>Channidae</taxon>
        <taxon>Channa</taxon>
    </lineage>
</organism>
<sequence>MDIIHLICVLSVAFTGLTSGADIIGPGYEDRISFDRTTGSLELRSLTLNDSGEYRVTITPDGGHQLTGSTRLEILVPVSNVKVTVSNVDLVEFNSSVRLSCSSSGSSLSFLWLNGSSEVTASDRVQLTDGNTNLTIVTVTRYDQGPFRCHVFNAVSNGTSEPVKLSISYGPDDVNLKKSPSKEQYLVESNVDLSCSAVSSPSAQFSWFLNESRLPDTGPDLRLMNIQINQSGSYSCQAFNSKTLRYQTSQPAAIIVLVAVSNVKVTVSNVDLVEFNSSVRLSCSSSGSSLSFLWLNGSSEVTASDRVQLTDGNTNLTIVTVTRYDQGPFRCHVFNAVSNGTSEPVKLSISFGPENIILEQPSSQGHYEVGSNLKLSCSAVSTPAAQFSWFLNRNLLPDTGPELRMTNIQANHSGNYSCQAFNKNTLRYQTSQPAAITISASLPQPSSCSAGCIAGIVIACCVVVGACAVAVYFIFYKKKQRKASNKTRGETQNTAANTQSQELNYADISSFQKRDGGVVQLGLHSNTTEYAQIRVNNPAAFSPPTYDVHMQRTKRQAPVPGANGVEI</sequence>
<dbReference type="SUPFAM" id="SSF48726">
    <property type="entry name" value="Immunoglobulin"/>
    <property type="match status" value="5"/>
</dbReference>
<feature type="chain" id="PRO_5041669379" description="Ig-like domain-containing protein" evidence="7">
    <location>
        <begin position="21"/>
        <end position="567"/>
    </location>
</feature>
<dbReference type="PANTHER" id="PTHR44337">
    <property type="entry name" value="CARCINOEMBRYONIC ANTIGEN-RELATED CELL ADHESION MOLECULE 8"/>
    <property type="match status" value="1"/>
</dbReference>
<evidence type="ECO:0000256" key="3">
    <source>
        <dbReference type="ARBA" id="ARBA00023180"/>
    </source>
</evidence>
<evidence type="ECO:0000313" key="9">
    <source>
        <dbReference type="EMBL" id="KAK2844803.1"/>
    </source>
</evidence>